<sequence length="97" mass="11087">MKRWSKQWLTPSATRNYSAGNALREPAGKTLDFILSLDDSSSFKKKLLSLKVFSEEQDKKEKNMKSMGTGFYHDTISFINRAIISIENGESPKIRKI</sequence>
<reference evidence="1 2" key="1">
    <citation type="submission" date="2012-01" db="EMBL/GenBank/DDBJ databases">
        <title>Complete sequence of chromosome of Clostridium pasteurianum BC1.</title>
        <authorList>
            <consortium name="US DOE Joint Genome Institute"/>
            <person name="Lucas S."/>
            <person name="Han J."/>
            <person name="Lapidus A."/>
            <person name="Cheng J.-F."/>
            <person name="Goodwin L."/>
            <person name="Pitluck S."/>
            <person name="Peters L."/>
            <person name="Mikhailova N."/>
            <person name="Teshima H."/>
            <person name="Detter J.C."/>
            <person name="Han C."/>
            <person name="Tapia R."/>
            <person name="Land M."/>
            <person name="Hauser L."/>
            <person name="Kyrpides N."/>
            <person name="Ivanova N."/>
            <person name="Pagani I."/>
            <person name="Dunn J."/>
            <person name="Taghavi S."/>
            <person name="Francis A."/>
            <person name="van der Lelie D."/>
            <person name="Woyke T."/>
        </authorList>
    </citation>
    <scope>NUCLEOTIDE SEQUENCE [LARGE SCALE GENOMIC DNA]</scope>
    <source>
        <strain evidence="1 2">BC1</strain>
    </source>
</reference>
<dbReference type="Proteomes" id="UP000013523">
    <property type="component" value="Chromosome"/>
</dbReference>
<dbReference type="PATRIC" id="fig|86416.3.peg.2726"/>
<dbReference type="OrthoDB" id="2969915at2"/>
<dbReference type="RefSeq" id="WP_015615880.1">
    <property type="nucleotide sequence ID" value="NC_021182.1"/>
</dbReference>
<dbReference type="EMBL" id="CP003261">
    <property type="protein sequence ID" value="AGK97584.1"/>
    <property type="molecule type" value="Genomic_DNA"/>
</dbReference>
<evidence type="ECO:0000313" key="1">
    <source>
        <dbReference type="EMBL" id="AGK97584.1"/>
    </source>
</evidence>
<protein>
    <submittedName>
        <fullName evidence="1">Uncharacterized protein</fullName>
    </submittedName>
</protein>
<accession>R4KAQ3</accession>
<name>R4KAQ3_CLOPA</name>
<dbReference type="STRING" id="86416.Clopa_2741"/>
<organism evidence="1 2">
    <name type="scientific">Clostridium pasteurianum BC1</name>
    <dbReference type="NCBI Taxonomy" id="86416"/>
    <lineage>
        <taxon>Bacteria</taxon>
        <taxon>Bacillati</taxon>
        <taxon>Bacillota</taxon>
        <taxon>Clostridia</taxon>
        <taxon>Eubacteriales</taxon>
        <taxon>Clostridiaceae</taxon>
        <taxon>Clostridium</taxon>
    </lineage>
</organism>
<evidence type="ECO:0000313" key="2">
    <source>
        <dbReference type="Proteomes" id="UP000013523"/>
    </source>
</evidence>
<dbReference type="KEGG" id="cpas:Clopa_2741"/>
<dbReference type="AlphaFoldDB" id="R4KAQ3"/>
<proteinExistence type="predicted"/>
<dbReference type="HOGENOM" id="CLU_2341840_0_0_9"/>
<gene>
    <name evidence="1" type="ORF">Clopa_2741</name>
</gene>
<keyword evidence="2" id="KW-1185">Reference proteome</keyword>